<reference evidence="1 2" key="1">
    <citation type="submission" date="2021-06" db="EMBL/GenBank/DDBJ databases">
        <authorList>
            <person name="Palmer J.M."/>
        </authorList>
    </citation>
    <scope>NUCLEOTIDE SEQUENCE [LARGE SCALE GENOMIC DNA]</scope>
    <source>
        <strain evidence="2">if_2019</strain>
        <tissue evidence="1">Muscle</tissue>
    </source>
</reference>
<dbReference type="EMBL" id="JAHRIQ010106496">
    <property type="protein sequence ID" value="MEQ2256118.1"/>
    <property type="molecule type" value="Genomic_DNA"/>
</dbReference>
<gene>
    <name evidence="1" type="ORF">ILYODFUR_021113</name>
</gene>
<feature type="non-terminal residue" evidence="1">
    <location>
        <position position="1"/>
    </location>
</feature>
<evidence type="ECO:0000313" key="2">
    <source>
        <dbReference type="Proteomes" id="UP001482620"/>
    </source>
</evidence>
<sequence length="63" mass="7206">QRSAAPPEGTLNLMRLRQTGERCFSQPYQEHQGGGPAAVALMQRNKLHRQGPTRMKRNKFFLL</sequence>
<protein>
    <submittedName>
        <fullName evidence="1">Uncharacterized protein</fullName>
    </submittedName>
</protein>
<dbReference type="Proteomes" id="UP001482620">
    <property type="component" value="Unassembled WGS sequence"/>
</dbReference>
<evidence type="ECO:0000313" key="1">
    <source>
        <dbReference type="EMBL" id="MEQ2256118.1"/>
    </source>
</evidence>
<comment type="caution">
    <text evidence="1">The sequence shown here is derived from an EMBL/GenBank/DDBJ whole genome shotgun (WGS) entry which is preliminary data.</text>
</comment>
<accession>A0ABV0VHA8</accession>
<name>A0ABV0VHA8_9TELE</name>
<organism evidence="1 2">
    <name type="scientific">Ilyodon furcidens</name>
    <name type="common">goldbreast splitfin</name>
    <dbReference type="NCBI Taxonomy" id="33524"/>
    <lineage>
        <taxon>Eukaryota</taxon>
        <taxon>Metazoa</taxon>
        <taxon>Chordata</taxon>
        <taxon>Craniata</taxon>
        <taxon>Vertebrata</taxon>
        <taxon>Euteleostomi</taxon>
        <taxon>Actinopterygii</taxon>
        <taxon>Neopterygii</taxon>
        <taxon>Teleostei</taxon>
        <taxon>Neoteleostei</taxon>
        <taxon>Acanthomorphata</taxon>
        <taxon>Ovalentaria</taxon>
        <taxon>Atherinomorphae</taxon>
        <taxon>Cyprinodontiformes</taxon>
        <taxon>Goodeidae</taxon>
        <taxon>Ilyodon</taxon>
    </lineage>
</organism>
<keyword evidence="2" id="KW-1185">Reference proteome</keyword>
<proteinExistence type="predicted"/>